<feature type="transmembrane region" description="Helical" evidence="12">
    <location>
        <begin position="390"/>
        <end position="408"/>
    </location>
</feature>
<gene>
    <name evidence="16" type="ORF">JD79_02083</name>
</gene>
<dbReference type="InterPro" id="IPR040920">
    <property type="entry name" value="Arabino_trans_N"/>
</dbReference>
<feature type="transmembrane region" description="Helical" evidence="12">
    <location>
        <begin position="521"/>
        <end position="540"/>
    </location>
</feature>
<dbReference type="Pfam" id="PF14896">
    <property type="entry name" value="Arabino_trans_C"/>
    <property type="match status" value="1"/>
</dbReference>
<reference evidence="17" key="1">
    <citation type="submission" date="2018-05" db="EMBL/GenBank/DDBJ databases">
        <authorList>
            <person name="Klenk H.-P."/>
            <person name="Huntemann M."/>
            <person name="Clum A."/>
            <person name="Pillay M."/>
            <person name="Palaniappan K."/>
            <person name="Varghese N."/>
            <person name="Mikhailova N."/>
            <person name="Stamatis D."/>
            <person name="Reddy T."/>
            <person name="Daum C."/>
            <person name="Shapiro N."/>
            <person name="Ivanova N."/>
            <person name="Kyrpides N."/>
            <person name="Woyke T."/>
        </authorList>
    </citation>
    <scope>NUCLEOTIDE SEQUENCE [LARGE SCALE GENOMIC DNA]</scope>
    <source>
        <strain evidence="17">DSM 45417</strain>
    </source>
</reference>
<feature type="domain" description="Arabinosyltransferase C-terminal" evidence="14">
    <location>
        <begin position="792"/>
        <end position="953"/>
    </location>
</feature>
<protein>
    <submittedName>
        <fullName evidence="16">EmbC-like arabinotransferase in arabinogalactan biosynthesis</fullName>
    </submittedName>
</protein>
<keyword evidence="7 12" id="KW-0812">Transmembrane</keyword>
<dbReference type="Proteomes" id="UP000246661">
    <property type="component" value="Unassembled WGS sequence"/>
</dbReference>
<keyword evidence="10" id="KW-0961">Cell wall biogenesis/degradation</keyword>
<evidence type="ECO:0000256" key="5">
    <source>
        <dbReference type="ARBA" id="ARBA00022676"/>
    </source>
</evidence>
<feature type="transmembrane region" description="Helical" evidence="12">
    <location>
        <begin position="654"/>
        <end position="679"/>
    </location>
</feature>
<feature type="transmembrane region" description="Helical" evidence="12">
    <location>
        <begin position="364"/>
        <end position="384"/>
    </location>
</feature>
<feature type="transmembrane region" description="Helical" evidence="12">
    <location>
        <begin position="331"/>
        <end position="352"/>
    </location>
</feature>
<dbReference type="AlphaFoldDB" id="A0A317QMQ6"/>
<feature type="transmembrane region" description="Helical" evidence="12">
    <location>
        <begin position="255"/>
        <end position="276"/>
    </location>
</feature>
<keyword evidence="9 12" id="KW-0472">Membrane</keyword>
<comment type="similarity">
    <text evidence="3">Belongs to the emb family.</text>
</comment>
<dbReference type="Pfam" id="PF04602">
    <property type="entry name" value="Arabinose_trans"/>
    <property type="match status" value="1"/>
</dbReference>
<evidence type="ECO:0000256" key="12">
    <source>
        <dbReference type="SAM" id="Phobius"/>
    </source>
</evidence>
<feature type="region of interest" description="Disordered" evidence="11">
    <location>
        <begin position="1"/>
        <end position="25"/>
    </location>
</feature>
<dbReference type="GO" id="GO:0005886">
    <property type="term" value="C:plasma membrane"/>
    <property type="evidence" value="ECO:0007669"/>
    <property type="project" value="UniProtKB-SubCell"/>
</dbReference>
<dbReference type="InterPro" id="IPR007680">
    <property type="entry name" value="Arabino_trans_central"/>
</dbReference>
<dbReference type="Gene3D" id="2.60.120.610">
    <property type="entry name" value="arabinofuranosyltransferase like domain"/>
    <property type="match status" value="1"/>
</dbReference>
<keyword evidence="8 12" id="KW-1133">Transmembrane helix</keyword>
<comment type="function">
    <text evidence="1">Arabinosyl transferase responsible for the polymerization of arabinose into the arabinan of arabinogalactan.</text>
</comment>
<feature type="transmembrane region" description="Helical" evidence="12">
    <location>
        <begin position="552"/>
        <end position="573"/>
    </location>
</feature>
<proteinExistence type="inferred from homology"/>
<feature type="compositionally biased region" description="Basic and acidic residues" evidence="11">
    <location>
        <begin position="8"/>
        <end position="23"/>
    </location>
</feature>
<feature type="transmembrane region" description="Helical" evidence="12">
    <location>
        <begin position="33"/>
        <end position="52"/>
    </location>
</feature>
<feature type="transmembrane region" description="Helical" evidence="12">
    <location>
        <begin position="612"/>
        <end position="634"/>
    </location>
</feature>
<evidence type="ECO:0000256" key="7">
    <source>
        <dbReference type="ARBA" id="ARBA00022692"/>
    </source>
</evidence>
<accession>A0A317QMQ6</accession>
<evidence type="ECO:0000256" key="3">
    <source>
        <dbReference type="ARBA" id="ARBA00008195"/>
    </source>
</evidence>
<feature type="domain" description="Arabinosyltransferas concanavalin like" evidence="15">
    <location>
        <begin position="60"/>
        <end position="202"/>
    </location>
</feature>
<evidence type="ECO:0000259" key="14">
    <source>
        <dbReference type="Pfam" id="PF14896"/>
    </source>
</evidence>
<feature type="transmembrane region" description="Helical" evidence="12">
    <location>
        <begin position="691"/>
        <end position="712"/>
    </location>
</feature>
<dbReference type="Gene3D" id="2.60.120.940">
    <property type="entry name" value="EmbC, C-terminal domain, subdomain 2"/>
    <property type="match status" value="1"/>
</dbReference>
<dbReference type="GO" id="GO:0052636">
    <property type="term" value="F:arabinosyltransferase activity"/>
    <property type="evidence" value="ECO:0007669"/>
    <property type="project" value="InterPro"/>
</dbReference>
<organism evidence="16 17">
    <name type="scientific">Geodermatophilus normandii</name>
    <dbReference type="NCBI Taxonomy" id="1137989"/>
    <lineage>
        <taxon>Bacteria</taxon>
        <taxon>Bacillati</taxon>
        <taxon>Actinomycetota</taxon>
        <taxon>Actinomycetes</taxon>
        <taxon>Geodermatophilales</taxon>
        <taxon>Geodermatophilaceae</taxon>
        <taxon>Geodermatophilus</taxon>
    </lineage>
</organism>
<feature type="transmembrane region" description="Helical" evidence="12">
    <location>
        <begin position="214"/>
        <end position="234"/>
    </location>
</feature>
<keyword evidence="5" id="KW-0328">Glycosyltransferase</keyword>
<evidence type="ECO:0000313" key="17">
    <source>
        <dbReference type="Proteomes" id="UP000246661"/>
    </source>
</evidence>
<dbReference type="RefSeq" id="WP_170149172.1">
    <property type="nucleotide sequence ID" value="NZ_QGTX01000001.1"/>
</dbReference>
<dbReference type="GO" id="GO:0071766">
    <property type="term" value="P:Actinobacterium-type cell wall biogenesis"/>
    <property type="evidence" value="ECO:0007669"/>
    <property type="project" value="InterPro"/>
</dbReference>
<evidence type="ECO:0000256" key="10">
    <source>
        <dbReference type="ARBA" id="ARBA00023316"/>
    </source>
</evidence>
<evidence type="ECO:0000259" key="15">
    <source>
        <dbReference type="Pfam" id="PF17689"/>
    </source>
</evidence>
<name>A0A317QMQ6_9ACTN</name>
<evidence type="ECO:0000256" key="9">
    <source>
        <dbReference type="ARBA" id="ARBA00023136"/>
    </source>
</evidence>
<dbReference type="Pfam" id="PF17689">
    <property type="entry name" value="Arabino_trans_N"/>
    <property type="match status" value="1"/>
</dbReference>
<dbReference type="InterPro" id="IPR032731">
    <property type="entry name" value="Arabino_trans_C"/>
</dbReference>
<dbReference type="EMBL" id="QGTX01000001">
    <property type="protein sequence ID" value="PWW22920.1"/>
    <property type="molecule type" value="Genomic_DNA"/>
</dbReference>
<comment type="caution">
    <text evidence="16">The sequence shown here is derived from an EMBL/GenBank/DDBJ whole genome shotgun (WGS) entry which is preliminary data.</text>
</comment>
<evidence type="ECO:0000313" key="16">
    <source>
        <dbReference type="EMBL" id="PWW22920.1"/>
    </source>
</evidence>
<evidence type="ECO:0000256" key="4">
    <source>
        <dbReference type="ARBA" id="ARBA00022475"/>
    </source>
</evidence>
<feature type="transmembrane region" description="Helical" evidence="12">
    <location>
        <begin position="415"/>
        <end position="443"/>
    </location>
</feature>
<dbReference type="InterPro" id="IPR027451">
    <property type="entry name" value="EmbABC_dom1"/>
</dbReference>
<comment type="subcellular location">
    <subcellularLocation>
        <location evidence="2">Cell membrane</location>
        <topology evidence="2">Multi-pass membrane protein</topology>
    </subcellularLocation>
</comment>
<keyword evidence="6 16" id="KW-0808">Transferase</keyword>
<dbReference type="GO" id="GO:0071555">
    <property type="term" value="P:cell wall organization"/>
    <property type="evidence" value="ECO:0007669"/>
    <property type="project" value="UniProtKB-KW"/>
</dbReference>
<feature type="transmembrane region" description="Helical" evidence="12">
    <location>
        <begin position="579"/>
        <end position="600"/>
    </location>
</feature>
<sequence>MGAPSVIERQRLDPGDERPERAGGRRGRIGTELAILVTALIALFCAAALPLAPVSMSMPTVSWPQDPTQPVSTSLQLTAEQPLAVDVRFSCAALDSVAGGDGRLLSTVLPNRPTEDNGLQVRVEDGSVLVRSNGTEIYRGPLSSGACEYALTMDGDSTRLSLDGQEVAQLGRALPDVDVLATSFTGLPGGSADDLSVSIRVDDQFSTSPTAVKWVLTAILLVSAIACLVLLTRWDRRRRALRPGAVRPDTGRLPWYRHLSIVDAGVVALLLVWLFIAPMTDDDGYYAAMARASMDNGYVGNYYQLYNQGYTPFTWFYQLLGYWDQLGHAPVLLRIPSLVAGLLTWAVARALLNSIGLPRLRSRMQRFTATAVAALVFAMAWLPYCLGVRPESIVALLAVLVFGAVVVARRRDSLAWFAVALLIAGIAVTCHPTGLVALTPWLLSIPQIWRLVRSSSLWRTLARAAGVIAPAALAAIPGFLDGSLNDFKRSGEIFDVNPNAEWYDEWLRYQFLLSDGPMGAYAKRITVLLSIVCLLWFVVLQLSSGGRVKRAWPPLVALAGWSYGLSLLMFWIAPSKWTHHFGAVSGLSTVFVTAVLVHGVRVAVAAQRGRRTIAPGVVLAAVSLVLAFALAMHGPNTWAYSWLMGLPHTVVSPFIGGVSLDSPVVWLVVLLLTAAVVTLTTRRDRRSWGRIAGRTFPAVTVVFLVAGFAYLVGGFGLATVRTWDGYSPWADTVQDPLARNCGAQHAFSAPAMDTATELPVASSEGATATGFGADGYHPTSPPPDAATGAPTVWGSYPELGGEANQGEMTSDWFTVPPAEDGEEMLVLVSGRLGFDNELAVEWGTRSGSTISPVAEQSVDDGIDSTYWRQIRLVPPAGERPDVVRLLAADGGSAPGGWLAVSAPLQARVESLERTIPADATLAVAWQFSFLFPCADLPETVFGITEQSDYVFASGTPGLSGLGDNIFTRGRGGLMYPTIRSSSLTKLDAVAPTHPEPTSFQAYSVQNPYVDVAYTLDPERVTRWGWEKP</sequence>
<evidence type="ECO:0000256" key="11">
    <source>
        <dbReference type="SAM" id="MobiDB-lite"/>
    </source>
</evidence>
<evidence type="ECO:0000256" key="8">
    <source>
        <dbReference type="ARBA" id="ARBA00022989"/>
    </source>
</evidence>
<dbReference type="InterPro" id="IPR042486">
    <property type="entry name" value="Arabino_trans_C_2"/>
</dbReference>
<keyword evidence="4" id="KW-1003">Cell membrane</keyword>
<feature type="domain" description="Arabinofuranosyltransferase central" evidence="13">
    <location>
        <begin position="208"/>
        <end position="677"/>
    </location>
</feature>
<evidence type="ECO:0000256" key="1">
    <source>
        <dbReference type="ARBA" id="ARBA00003001"/>
    </source>
</evidence>
<evidence type="ECO:0000259" key="13">
    <source>
        <dbReference type="Pfam" id="PF04602"/>
    </source>
</evidence>
<keyword evidence="17" id="KW-1185">Reference proteome</keyword>
<evidence type="ECO:0000256" key="2">
    <source>
        <dbReference type="ARBA" id="ARBA00004651"/>
    </source>
</evidence>
<evidence type="ECO:0000256" key="6">
    <source>
        <dbReference type="ARBA" id="ARBA00022679"/>
    </source>
</evidence>